<evidence type="ECO:0000256" key="13">
    <source>
        <dbReference type="RuleBase" id="RU362049"/>
    </source>
</evidence>
<reference evidence="16 17" key="1">
    <citation type="submission" date="2019-09" db="EMBL/GenBank/DDBJ databases">
        <title>Nocardioides panacisoli sp. nov., isolated from the soil of a ginseng field.</title>
        <authorList>
            <person name="Cho C."/>
        </authorList>
    </citation>
    <scope>NUCLEOTIDE SEQUENCE [LARGE SCALE GENOMIC DNA]</scope>
    <source>
        <strain evidence="16 17">BN140041</strain>
    </source>
</reference>
<dbReference type="EMBL" id="VUJW01000002">
    <property type="protein sequence ID" value="KAA1428511.1"/>
    <property type="molecule type" value="Genomic_DNA"/>
</dbReference>
<evidence type="ECO:0000256" key="7">
    <source>
        <dbReference type="ARBA" id="ARBA00022642"/>
    </source>
</evidence>
<dbReference type="PANTHER" id="PTHR42716:SF2">
    <property type="entry name" value="L-ASPARTATE OXIDASE, CHLOROPLASTIC"/>
    <property type="match status" value="1"/>
</dbReference>
<reference evidence="16 17" key="2">
    <citation type="submission" date="2019-09" db="EMBL/GenBank/DDBJ databases">
        <authorList>
            <person name="Jin C."/>
        </authorList>
    </citation>
    <scope>NUCLEOTIDE SEQUENCE [LARGE SCALE GENOMIC DNA]</scope>
    <source>
        <strain evidence="16 17">BN140041</strain>
    </source>
</reference>
<dbReference type="InterPro" id="IPR027477">
    <property type="entry name" value="Succ_DH/fumarate_Rdtase_cat_sf"/>
</dbReference>
<keyword evidence="17" id="KW-1185">Reference proteome</keyword>
<sequence length="552" mass="57711">MPGRLTAPQPGWTTQADVVIIGSGIAGLTAALRLREHVGTVLVVTKDVLNAGSTQWAQGGIAAALGPEDTPEEHEVDTLVAGAGACDRDAVRVLVTEGPDAVHELIALGTNFDLDAAGELSLTREGGHHRDRIAHAGGDATGAEIQRALIAAIEAAPDIEVIQHALAVDLLLDEDGGVAGVTLHVIGEGVRDGVGAVHCRAVVLASGGLGQVFSQTTNPAVSTGDGLAIALRAGATLRDLEFVQFHPTVMYLGPDSRGQQPLISEAVRGEGAFLVDHEGDRLMPGVHPLADLAPRDVVAKAIMKRMLETGQPHMWLDARHLGAAFWEKRFPTILATARSHGLDPVTQLIPVAPACHYASGGVRTDLDGRTDLPGLYATGEVACSGVHGANRLASNSLLEGLVFSRRIAAVLPGELRPWSDPVADHRTAGLVTGAVRRELQETMTSRVGVLRSADGLAEATALLDKLGGHAAEQVDQDSWETTNLLTIGAALADAAALREETRGSHWRDDFPERDDERWAGHFDVSMADGVTTVTFHPAPATDTDLSATGGSA</sequence>
<evidence type="ECO:0000313" key="17">
    <source>
        <dbReference type="Proteomes" id="UP000324351"/>
    </source>
</evidence>
<dbReference type="InterPro" id="IPR015939">
    <property type="entry name" value="Fum_Rdtase/Succ_DH_flav-like_C"/>
</dbReference>
<evidence type="ECO:0000256" key="1">
    <source>
        <dbReference type="ARBA" id="ARBA00001974"/>
    </source>
</evidence>
<keyword evidence="7 13" id="KW-0662">Pyridine nucleotide biosynthesis</keyword>
<dbReference type="Pfam" id="PF02910">
    <property type="entry name" value="Succ_DH_flav_C"/>
    <property type="match status" value="1"/>
</dbReference>
<evidence type="ECO:0000256" key="5">
    <source>
        <dbReference type="ARBA" id="ARBA00021901"/>
    </source>
</evidence>
<evidence type="ECO:0000256" key="3">
    <source>
        <dbReference type="ARBA" id="ARBA00008562"/>
    </source>
</evidence>
<dbReference type="PANTHER" id="PTHR42716">
    <property type="entry name" value="L-ASPARTATE OXIDASE"/>
    <property type="match status" value="1"/>
</dbReference>
<dbReference type="NCBIfam" id="NF005867">
    <property type="entry name" value="PRK07804.1"/>
    <property type="match status" value="1"/>
</dbReference>
<dbReference type="InterPro" id="IPR036188">
    <property type="entry name" value="FAD/NAD-bd_sf"/>
</dbReference>
<evidence type="ECO:0000313" key="16">
    <source>
        <dbReference type="EMBL" id="KAA1428511.1"/>
    </source>
</evidence>
<comment type="caution">
    <text evidence="16">The sequence shown here is derived from an EMBL/GenBank/DDBJ whole genome shotgun (WGS) entry which is preliminary data.</text>
</comment>
<dbReference type="Gene3D" id="3.90.700.10">
    <property type="entry name" value="Succinate dehydrogenase/fumarate reductase flavoprotein, catalytic domain"/>
    <property type="match status" value="1"/>
</dbReference>
<dbReference type="GO" id="GO:0005737">
    <property type="term" value="C:cytoplasm"/>
    <property type="evidence" value="ECO:0007669"/>
    <property type="project" value="UniProtKB-SubCell"/>
</dbReference>
<evidence type="ECO:0000256" key="10">
    <source>
        <dbReference type="ARBA" id="ARBA00029426"/>
    </source>
</evidence>
<comment type="function">
    <text evidence="10">Catalyzes the oxidation of L-aspartate to iminoaspartate, the first step in the de novo biosynthesis of NAD(+).</text>
</comment>
<comment type="subcellular location">
    <subcellularLocation>
        <location evidence="13">Cytoplasm</location>
    </subcellularLocation>
</comment>
<dbReference type="InterPro" id="IPR005288">
    <property type="entry name" value="NadB"/>
</dbReference>
<dbReference type="Pfam" id="PF00890">
    <property type="entry name" value="FAD_binding_2"/>
    <property type="match status" value="1"/>
</dbReference>
<dbReference type="FunFam" id="3.90.700.10:FF:000002">
    <property type="entry name" value="L-aspartate oxidase"/>
    <property type="match status" value="1"/>
</dbReference>
<dbReference type="Gene3D" id="3.50.50.60">
    <property type="entry name" value="FAD/NAD(P)-binding domain"/>
    <property type="match status" value="1"/>
</dbReference>
<comment type="pathway">
    <text evidence="2 13">Cofactor biosynthesis; NAD(+) biosynthesis; iminoaspartate from L-aspartate (oxidase route): step 1/1.</text>
</comment>
<dbReference type="GO" id="GO:0008734">
    <property type="term" value="F:L-aspartate oxidase activity"/>
    <property type="evidence" value="ECO:0007669"/>
    <property type="project" value="UniProtKB-UniRule"/>
</dbReference>
<dbReference type="EC" id="1.4.3.16" evidence="4 12"/>
<evidence type="ECO:0000256" key="11">
    <source>
        <dbReference type="ARBA" id="ARBA00048305"/>
    </source>
</evidence>
<dbReference type="NCBIfam" id="TIGR00551">
    <property type="entry name" value="nadB"/>
    <property type="match status" value="1"/>
</dbReference>
<dbReference type="GO" id="GO:0033765">
    <property type="term" value="F:steroid dehydrogenase activity, acting on the CH-CH group of donors"/>
    <property type="evidence" value="ECO:0007669"/>
    <property type="project" value="UniProtKB-ARBA"/>
</dbReference>
<dbReference type="PRINTS" id="PR00368">
    <property type="entry name" value="FADPNR"/>
</dbReference>
<comment type="cofactor">
    <cofactor evidence="1 13">
        <name>FAD</name>
        <dbReference type="ChEBI" id="CHEBI:57692"/>
    </cofactor>
</comment>
<dbReference type="Proteomes" id="UP000324351">
    <property type="component" value="Unassembled WGS sequence"/>
</dbReference>
<dbReference type="Gene3D" id="1.20.58.100">
    <property type="entry name" value="Fumarate reductase/succinate dehydrogenase flavoprotein-like, C-terminal domain"/>
    <property type="match status" value="1"/>
</dbReference>
<keyword evidence="6 13" id="KW-0285">Flavoprotein</keyword>
<evidence type="ECO:0000256" key="12">
    <source>
        <dbReference type="NCBIfam" id="TIGR00551"/>
    </source>
</evidence>
<keyword evidence="8 13" id="KW-0274">FAD</keyword>
<dbReference type="SUPFAM" id="SSF46977">
    <property type="entry name" value="Succinate dehydrogenase/fumarate reductase flavoprotein C-terminal domain"/>
    <property type="match status" value="1"/>
</dbReference>
<feature type="domain" description="FAD-dependent oxidoreductase 2 FAD-binding" evidence="14">
    <location>
        <begin position="17"/>
        <end position="397"/>
    </location>
</feature>
<dbReference type="AlphaFoldDB" id="A0A5B1M6Q1"/>
<dbReference type="InterPro" id="IPR037099">
    <property type="entry name" value="Fum_R/Succ_DH_flav-like_C_sf"/>
</dbReference>
<comment type="similarity">
    <text evidence="3 13">Belongs to the FAD-dependent oxidoreductase 2 family. NadB subfamily.</text>
</comment>
<dbReference type="InterPro" id="IPR003953">
    <property type="entry name" value="FAD-dep_OxRdtase_2_FAD-bd"/>
</dbReference>
<gene>
    <name evidence="16" type="ORF">F0U47_05035</name>
</gene>
<dbReference type="GO" id="GO:0034628">
    <property type="term" value="P:'de novo' NAD+ biosynthetic process from L-aspartate"/>
    <property type="evidence" value="ECO:0007669"/>
    <property type="project" value="TreeGrafter"/>
</dbReference>
<proteinExistence type="inferred from homology"/>
<evidence type="ECO:0000256" key="9">
    <source>
        <dbReference type="ARBA" id="ARBA00023002"/>
    </source>
</evidence>
<evidence type="ECO:0000256" key="4">
    <source>
        <dbReference type="ARBA" id="ARBA00012173"/>
    </source>
</evidence>
<dbReference type="SUPFAM" id="SSF51905">
    <property type="entry name" value="FAD/NAD(P)-binding domain"/>
    <property type="match status" value="1"/>
</dbReference>
<evidence type="ECO:0000256" key="8">
    <source>
        <dbReference type="ARBA" id="ARBA00022827"/>
    </source>
</evidence>
<dbReference type="SUPFAM" id="SSF56425">
    <property type="entry name" value="Succinate dehydrogenase/fumarate reductase flavoprotein, catalytic domain"/>
    <property type="match status" value="1"/>
</dbReference>
<evidence type="ECO:0000256" key="2">
    <source>
        <dbReference type="ARBA" id="ARBA00004950"/>
    </source>
</evidence>
<evidence type="ECO:0000259" key="14">
    <source>
        <dbReference type="Pfam" id="PF00890"/>
    </source>
</evidence>
<name>A0A5B1M6Q1_9ACTN</name>
<comment type="catalytic activity">
    <reaction evidence="11">
        <text>L-aspartate + O2 = iminosuccinate + H2O2</text>
        <dbReference type="Rhea" id="RHEA:25876"/>
        <dbReference type="ChEBI" id="CHEBI:15379"/>
        <dbReference type="ChEBI" id="CHEBI:16240"/>
        <dbReference type="ChEBI" id="CHEBI:29991"/>
        <dbReference type="ChEBI" id="CHEBI:77875"/>
        <dbReference type="EC" id="1.4.3.16"/>
    </reaction>
    <physiologicalReaction direction="left-to-right" evidence="11">
        <dbReference type="Rhea" id="RHEA:25877"/>
    </physiologicalReaction>
</comment>
<protein>
    <recommendedName>
        <fullName evidence="5 12">L-aspartate oxidase</fullName>
        <ecNumber evidence="4 12">1.4.3.16</ecNumber>
    </recommendedName>
</protein>
<organism evidence="16 17">
    <name type="scientific">Nocardioides antri</name>
    <dbReference type="NCBI Taxonomy" id="2607659"/>
    <lineage>
        <taxon>Bacteria</taxon>
        <taxon>Bacillati</taxon>
        <taxon>Actinomycetota</taxon>
        <taxon>Actinomycetes</taxon>
        <taxon>Propionibacteriales</taxon>
        <taxon>Nocardioidaceae</taxon>
        <taxon>Nocardioides</taxon>
    </lineage>
</organism>
<dbReference type="UniPathway" id="UPA00253">
    <property type="reaction ID" value="UER00326"/>
</dbReference>
<accession>A0A5B1M6Q1</accession>
<evidence type="ECO:0000259" key="15">
    <source>
        <dbReference type="Pfam" id="PF02910"/>
    </source>
</evidence>
<feature type="domain" description="Fumarate reductase/succinate dehydrogenase flavoprotein-like C-terminal" evidence="15">
    <location>
        <begin position="436"/>
        <end position="530"/>
    </location>
</feature>
<evidence type="ECO:0000256" key="6">
    <source>
        <dbReference type="ARBA" id="ARBA00022630"/>
    </source>
</evidence>
<keyword evidence="9 13" id="KW-0560">Oxidoreductase</keyword>